<feature type="transmembrane region" description="Helical" evidence="2">
    <location>
        <begin position="37"/>
        <end position="58"/>
    </location>
</feature>
<evidence type="ECO:0000256" key="1">
    <source>
        <dbReference type="SAM" id="MobiDB-lite"/>
    </source>
</evidence>
<comment type="caution">
    <text evidence="4">The sequence shown here is derived from an EMBL/GenBank/DDBJ whole genome shotgun (WGS) entry which is preliminary data.</text>
</comment>
<dbReference type="RefSeq" id="WP_146931014.1">
    <property type="nucleotide sequence ID" value="NZ_BJUB01000015.1"/>
</dbReference>
<dbReference type="InterPro" id="IPR036249">
    <property type="entry name" value="Thioredoxin-like_sf"/>
</dbReference>
<organism evidence="4 5">
    <name type="scientific">Cellulomonas xylanilytica</name>
    <dbReference type="NCBI Taxonomy" id="233583"/>
    <lineage>
        <taxon>Bacteria</taxon>
        <taxon>Bacillati</taxon>
        <taxon>Actinomycetota</taxon>
        <taxon>Actinomycetes</taxon>
        <taxon>Micrococcales</taxon>
        <taxon>Cellulomonadaceae</taxon>
        <taxon>Cellulomonas</taxon>
    </lineage>
</organism>
<dbReference type="OrthoDB" id="117402at2"/>
<dbReference type="Proteomes" id="UP000321118">
    <property type="component" value="Unassembled WGS sequence"/>
</dbReference>
<evidence type="ECO:0000313" key="4">
    <source>
        <dbReference type="EMBL" id="GEK23340.1"/>
    </source>
</evidence>
<dbReference type="InterPro" id="IPR012336">
    <property type="entry name" value="Thioredoxin-like_fold"/>
</dbReference>
<feature type="domain" description="Thioredoxin-like fold" evidence="3">
    <location>
        <begin position="117"/>
        <end position="298"/>
    </location>
</feature>
<evidence type="ECO:0000256" key="2">
    <source>
        <dbReference type="SAM" id="Phobius"/>
    </source>
</evidence>
<keyword evidence="2" id="KW-1133">Transmembrane helix</keyword>
<sequence>MPTNDPRPTKAVRRDEARAKAAQMRKEQERKAKRNRILAISGLVVAIAALVAVAFSIVNQNRANEAANSNVAYGQGVEGVIAPSLDDVTAPAPANDKGGIPVSGTSADDVGTVGEGDVDLTVYFDYMCPYCGQFDQTNSADLDAMLEEGGVTITYHPVSILDRLAAGSSYSTRAVNATAIVADQSPEHFTDFVTAMYDDQPAEGTSGRSDAEIAQIAQDLGVPAEVTDTFTDTVDGTFATQDEESTAGTWRTFAPWSAAATAQAGTDVPEFSTPTVLINGEPFTDWQTPGALKQAVDAAKS</sequence>
<feature type="compositionally biased region" description="Basic and acidic residues" evidence="1">
    <location>
        <begin position="12"/>
        <end position="30"/>
    </location>
</feature>
<accession>A0A510VDQ4</accession>
<proteinExistence type="predicted"/>
<keyword evidence="2" id="KW-0472">Membrane</keyword>
<feature type="region of interest" description="Disordered" evidence="1">
    <location>
        <begin position="1"/>
        <end position="31"/>
    </location>
</feature>
<dbReference type="Pfam" id="PF13462">
    <property type="entry name" value="Thioredoxin_4"/>
    <property type="match status" value="1"/>
</dbReference>
<dbReference type="AlphaFoldDB" id="A0A510VDQ4"/>
<protein>
    <recommendedName>
        <fullName evidence="3">Thioredoxin-like fold domain-containing protein</fullName>
    </recommendedName>
</protein>
<keyword evidence="5" id="KW-1185">Reference proteome</keyword>
<name>A0A510VDQ4_9CELL</name>
<evidence type="ECO:0000259" key="3">
    <source>
        <dbReference type="Pfam" id="PF13462"/>
    </source>
</evidence>
<reference evidence="4 5" key="1">
    <citation type="submission" date="2019-07" db="EMBL/GenBank/DDBJ databases">
        <title>Whole genome shotgun sequence of Cellulomonas xylanilytica NBRC 101102.</title>
        <authorList>
            <person name="Hosoyama A."/>
            <person name="Uohara A."/>
            <person name="Ohji S."/>
            <person name="Ichikawa N."/>
        </authorList>
    </citation>
    <scope>NUCLEOTIDE SEQUENCE [LARGE SCALE GENOMIC DNA]</scope>
    <source>
        <strain evidence="4 5">NBRC 101102</strain>
    </source>
</reference>
<gene>
    <name evidence="4" type="ORF">CXY01_38600</name>
</gene>
<dbReference type="CDD" id="cd02972">
    <property type="entry name" value="DsbA_family"/>
    <property type="match status" value="1"/>
</dbReference>
<dbReference type="SUPFAM" id="SSF52833">
    <property type="entry name" value="Thioredoxin-like"/>
    <property type="match status" value="1"/>
</dbReference>
<dbReference type="Gene3D" id="3.40.30.10">
    <property type="entry name" value="Glutaredoxin"/>
    <property type="match status" value="1"/>
</dbReference>
<dbReference type="EMBL" id="BJUB01000015">
    <property type="protein sequence ID" value="GEK23340.1"/>
    <property type="molecule type" value="Genomic_DNA"/>
</dbReference>
<evidence type="ECO:0000313" key="5">
    <source>
        <dbReference type="Proteomes" id="UP000321118"/>
    </source>
</evidence>
<keyword evidence="2" id="KW-0812">Transmembrane</keyword>